<dbReference type="EMBL" id="PHRB01000085">
    <property type="protein sequence ID" value="PJO61484.1"/>
    <property type="molecule type" value="Genomic_DNA"/>
</dbReference>
<evidence type="ECO:0000259" key="1">
    <source>
        <dbReference type="Pfam" id="PF24322"/>
    </source>
</evidence>
<dbReference type="RefSeq" id="WP_424190507.1">
    <property type="nucleotide sequence ID" value="NZ_LWVQ01000022.1"/>
</dbReference>
<dbReference type="AlphaFoldDB" id="A0AAX0TZL2"/>
<accession>A0AAX0TZL2</accession>
<feature type="non-terminal residue" evidence="2">
    <location>
        <position position="77"/>
    </location>
</feature>
<protein>
    <recommendedName>
        <fullName evidence="1">T6SS Tle3 phospholipase effector alpha/beta domain-containing protein</fullName>
    </recommendedName>
</protein>
<evidence type="ECO:0000313" key="3">
    <source>
        <dbReference type="Proteomes" id="UP000231878"/>
    </source>
</evidence>
<feature type="domain" description="T6SS Tle3 phospholipase effector alpha/beta" evidence="1">
    <location>
        <begin position="34"/>
        <end position="76"/>
    </location>
</feature>
<comment type="caution">
    <text evidence="2">The sequence shown here is derived from an EMBL/GenBank/DDBJ whole genome shotgun (WGS) entry which is preliminary data.</text>
</comment>
<name>A0AAX0TZL2_BURPE</name>
<sequence>MNGINDQCFTAARGAGVTMANRPGDRPVPIPRDLPGVVIFIHGVNDPGAAYATVERGLCQGLNERLSRSDLRPGAYG</sequence>
<gene>
    <name evidence="2" type="ORF">CWD88_36285</name>
</gene>
<dbReference type="Proteomes" id="UP000231878">
    <property type="component" value="Unassembled WGS sequence"/>
</dbReference>
<evidence type="ECO:0000313" key="2">
    <source>
        <dbReference type="EMBL" id="PJO61484.1"/>
    </source>
</evidence>
<organism evidence="2 3">
    <name type="scientific">Burkholderia pseudomallei</name>
    <name type="common">Pseudomonas pseudomallei</name>
    <dbReference type="NCBI Taxonomy" id="28450"/>
    <lineage>
        <taxon>Bacteria</taxon>
        <taxon>Pseudomonadati</taxon>
        <taxon>Pseudomonadota</taxon>
        <taxon>Betaproteobacteria</taxon>
        <taxon>Burkholderiales</taxon>
        <taxon>Burkholderiaceae</taxon>
        <taxon>Burkholderia</taxon>
        <taxon>pseudomallei group</taxon>
    </lineage>
</organism>
<reference evidence="2 3" key="1">
    <citation type="submission" date="2017-11" db="EMBL/GenBank/DDBJ databases">
        <title>Molecular characterization of Burkholderia pseudomallei and closely related isolates from Vietnam.</title>
        <authorList>
            <person name="Ustinov D.V."/>
            <person name="Antonov A.S."/>
            <person name="Avdusheva E.F."/>
            <person name="Shpak I.M."/>
            <person name="Zakharova I.B."/>
            <person name="Thi L.A."/>
            <person name="Teteryatnikova N."/>
            <person name="Lopasteyskaya Y.A."/>
            <person name="Kuzyutina J.A."/>
            <person name="Ngo T.N."/>
            <person name="Victorov D.V."/>
        </authorList>
    </citation>
    <scope>NUCLEOTIDE SEQUENCE [LARGE SCALE GENOMIC DNA]</scope>
    <source>
        <strain evidence="2 3">V1512</strain>
    </source>
</reference>
<proteinExistence type="predicted"/>
<dbReference type="InterPro" id="IPR056221">
    <property type="entry name" value="Tle3_ab_dom"/>
</dbReference>
<dbReference type="Pfam" id="PF24322">
    <property type="entry name" value="Tle3"/>
    <property type="match status" value="1"/>
</dbReference>